<keyword evidence="8" id="KW-1185">Reference proteome</keyword>
<evidence type="ECO:0000256" key="1">
    <source>
        <dbReference type="ARBA" id="ARBA00022630"/>
    </source>
</evidence>
<dbReference type="Pfam" id="PF00890">
    <property type="entry name" value="FAD_binding_2"/>
    <property type="match status" value="1"/>
</dbReference>
<name>A0A1Z5HW27_9FIRM</name>
<dbReference type="Gene3D" id="3.90.700.10">
    <property type="entry name" value="Succinate dehydrogenase/fumarate reductase flavoprotein, catalytic domain"/>
    <property type="match status" value="1"/>
</dbReference>
<dbReference type="SUPFAM" id="SSF46977">
    <property type="entry name" value="Succinate dehydrogenase/fumarate reductase flavoprotein C-terminal domain"/>
    <property type="match status" value="1"/>
</dbReference>
<dbReference type="Proteomes" id="UP000197032">
    <property type="component" value="Unassembled WGS sequence"/>
</dbReference>
<comment type="caution">
    <text evidence="7">The sequence shown here is derived from an EMBL/GenBank/DDBJ whole genome shotgun (WGS) entry which is preliminary data.</text>
</comment>
<dbReference type="AlphaFoldDB" id="A0A1Z5HW27"/>
<dbReference type="SUPFAM" id="SSF51905">
    <property type="entry name" value="FAD/NAD(P)-binding domain"/>
    <property type="match status" value="1"/>
</dbReference>
<evidence type="ECO:0000313" key="8">
    <source>
        <dbReference type="Proteomes" id="UP000197032"/>
    </source>
</evidence>
<dbReference type="InterPro" id="IPR027477">
    <property type="entry name" value="Succ_DH/fumarate_Rdtase_cat_sf"/>
</dbReference>
<dbReference type="PRINTS" id="PR00368">
    <property type="entry name" value="FADPNR"/>
</dbReference>
<keyword evidence="4" id="KW-0175">Coiled coil</keyword>
<dbReference type="InterPro" id="IPR015939">
    <property type="entry name" value="Fum_Rdtase/Succ_DH_flav-like_C"/>
</dbReference>
<dbReference type="GO" id="GO:0005886">
    <property type="term" value="C:plasma membrane"/>
    <property type="evidence" value="ECO:0007669"/>
    <property type="project" value="TreeGrafter"/>
</dbReference>
<evidence type="ECO:0000256" key="3">
    <source>
        <dbReference type="PIRSR" id="PIRSR000171-1"/>
    </source>
</evidence>
<dbReference type="NCBIfam" id="NF005331">
    <property type="entry name" value="PRK06854.1-2"/>
    <property type="match status" value="1"/>
</dbReference>
<dbReference type="Pfam" id="PF02910">
    <property type="entry name" value="Succ_DH_flav_C"/>
    <property type="match status" value="1"/>
</dbReference>
<dbReference type="InterPro" id="IPR037099">
    <property type="entry name" value="Fum_R/Succ_DH_flav-like_C_sf"/>
</dbReference>
<dbReference type="GO" id="GO:0000104">
    <property type="term" value="F:succinate dehydrogenase activity"/>
    <property type="evidence" value="ECO:0007669"/>
    <property type="project" value="TreeGrafter"/>
</dbReference>
<dbReference type="PANTHER" id="PTHR11632">
    <property type="entry name" value="SUCCINATE DEHYDROGENASE 2 FLAVOPROTEIN SUBUNIT"/>
    <property type="match status" value="1"/>
</dbReference>
<dbReference type="Gene3D" id="3.50.50.60">
    <property type="entry name" value="FAD/NAD(P)-binding domain"/>
    <property type="match status" value="1"/>
</dbReference>
<evidence type="ECO:0000259" key="6">
    <source>
        <dbReference type="Pfam" id="PF02910"/>
    </source>
</evidence>
<organism evidence="7 8">
    <name type="scientific">Calderihabitans maritimus</name>
    <dbReference type="NCBI Taxonomy" id="1246530"/>
    <lineage>
        <taxon>Bacteria</taxon>
        <taxon>Bacillati</taxon>
        <taxon>Bacillota</taxon>
        <taxon>Clostridia</taxon>
        <taxon>Neomoorellales</taxon>
        <taxon>Calderihabitantaceae</taxon>
        <taxon>Calderihabitans</taxon>
    </lineage>
</organism>
<dbReference type="GO" id="GO:0033765">
    <property type="term" value="F:steroid dehydrogenase activity, acting on the CH-CH group of donors"/>
    <property type="evidence" value="ECO:0007669"/>
    <property type="project" value="UniProtKB-ARBA"/>
</dbReference>
<dbReference type="GO" id="GO:0009055">
    <property type="term" value="F:electron transfer activity"/>
    <property type="evidence" value="ECO:0007669"/>
    <property type="project" value="TreeGrafter"/>
</dbReference>
<accession>A0A1Z5HW27</accession>
<protein>
    <submittedName>
        <fullName evidence="7">Adenylylsulfate reductase subunit alpha</fullName>
    </submittedName>
</protein>
<evidence type="ECO:0000256" key="4">
    <source>
        <dbReference type="SAM" id="Coils"/>
    </source>
</evidence>
<dbReference type="OrthoDB" id="9806724at2"/>
<dbReference type="PIRSF" id="PIRSF000171">
    <property type="entry name" value="SDHA_APRA_LASPO"/>
    <property type="match status" value="1"/>
</dbReference>
<evidence type="ECO:0000259" key="5">
    <source>
        <dbReference type="Pfam" id="PF00890"/>
    </source>
</evidence>
<gene>
    <name evidence="7" type="ORF">KKC1_26880</name>
</gene>
<feature type="active site" description="Proton acceptor" evidence="3">
    <location>
        <position position="281"/>
    </location>
</feature>
<dbReference type="RefSeq" id="WP_088554663.1">
    <property type="nucleotide sequence ID" value="NZ_BDGJ01000164.1"/>
</dbReference>
<dbReference type="InterPro" id="IPR003953">
    <property type="entry name" value="FAD-dep_OxRdtase_2_FAD-bd"/>
</dbReference>
<reference evidence="8" key="1">
    <citation type="journal article" date="2017" name="Appl. Environ. Microbiol.">
        <title>Genomic Analysis of Calderihabitans maritimus KKC1, a Thermophilic, Hydrogenogenic, Carboxydotrophic Bacterium Isolated from Marine Sediment.</title>
        <authorList>
            <person name="Omae K."/>
            <person name="Yoneda Y."/>
            <person name="Fukuyama Y."/>
            <person name="Yoshida T."/>
            <person name="Sako Y."/>
        </authorList>
    </citation>
    <scope>NUCLEOTIDE SEQUENCE [LARGE SCALE GENOMIC DNA]</scope>
    <source>
        <strain evidence="8">KKC1</strain>
    </source>
</reference>
<keyword evidence="2" id="KW-0560">Oxidoreductase</keyword>
<dbReference type="PANTHER" id="PTHR11632:SF73">
    <property type="entry name" value="BLR3196 PROTEIN"/>
    <property type="match status" value="1"/>
</dbReference>
<dbReference type="SUPFAM" id="SSF56425">
    <property type="entry name" value="Succinate dehydrogenase/fumarate reductase flavoprotein, catalytic domain"/>
    <property type="match status" value="1"/>
</dbReference>
<keyword evidence="1" id="KW-0285">Flavoprotein</keyword>
<dbReference type="GO" id="GO:0009061">
    <property type="term" value="P:anaerobic respiration"/>
    <property type="evidence" value="ECO:0007669"/>
    <property type="project" value="TreeGrafter"/>
</dbReference>
<dbReference type="EMBL" id="BDGJ01000164">
    <property type="protein sequence ID" value="GAW93557.1"/>
    <property type="molecule type" value="Genomic_DNA"/>
</dbReference>
<evidence type="ECO:0000256" key="2">
    <source>
        <dbReference type="ARBA" id="ARBA00023002"/>
    </source>
</evidence>
<dbReference type="InterPro" id="IPR030664">
    <property type="entry name" value="SdhA/FrdA/AprA"/>
</dbReference>
<dbReference type="Gene3D" id="1.20.58.100">
    <property type="entry name" value="Fumarate reductase/succinate dehydrogenase flavoprotein-like, C-terminal domain"/>
    <property type="match status" value="1"/>
</dbReference>
<dbReference type="InterPro" id="IPR036188">
    <property type="entry name" value="FAD/NAD-bd_sf"/>
</dbReference>
<feature type="domain" description="FAD-dependent oxidoreductase 2 FAD-binding" evidence="5">
    <location>
        <begin position="14"/>
        <end position="379"/>
    </location>
</feature>
<evidence type="ECO:0000313" key="7">
    <source>
        <dbReference type="EMBL" id="GAW93557.1"/>
    </source>
</evidence>
<proteinExistence type="predicted"/>
<dbReference type="GO" id="GO:0050660">
    <property type="term" value="F:flavin adenine dinucleotide binding"/>
    <property type="evidence" value="ECO:0007669"/>
    <property type="project" value="TreeGrafter"/>
</dbReference>
<sequence length="569" mass="62732">MKRGQVKVERITADILIIGGGTAGCMAAVAAWETNPDCRVVVMEKAHIERSGCLAAGINALNAYLNPGETPESFLEYVRRESYGVVRDDLVLSMAVRLKDIVKKLEKWGLPIPRDEHGNYLARGRRSIHVYGERIKPLLARAVARSGALVLNRTVATDYIVMDGRVMGAFGFNVRTGDFYVVAAQKVICTTGGAAGIYLPCHPLSAPHRTWYSPFNTGTGYAMGIRAGAEMTSLEARFIALRVKDTLAPTGTVAQGLPIPQVNSRGEKYLEPLKGCTTAMRLWATMEEIQGGRGPCFLDTRVLSPGQSRKLKEAYLNMTPAMVLYWANRGTEPQEAPLEVSGTEPYIVGGHGLAGYWVDERRRTTLPGLYAAGDAAGGAPKKYASGSMVEGHIAGSDAAHSLNRGGPPDIPEELVRSKLEEIYAPFKKNQGVSAVELETALQEVMDYYAGGIGRGYGTSEKLLATAREKVAELKKQVTEMSAEDSHDLMRVWEVRDKLDLAAAVIEHLLYRRETRWPCYQVRWDYPFRDDRRWLVFVNSIYDAEEERFNMLERPVGGKAYAGGRKLGFM</sequence>
<feature type="domain" description="Fumarate reductase/succinate dehydrogenase flavoprotein-like C-terminal" evidence="6">
    <location>
        <begin position="441"/>
        <end position="555"/>
    </location>
</feature>
<feature type="coiled-coil region" evidence="4">
    <location>
        <begin position="456"/>
        <end position="483"/>
    </location>
</feature>
<dbReference type="PROSITE" id="PS51257">
    <property type="entry name" value="PROKAR_LIPOPROTEIN"/>
    <property type="match status" value="1"/>
</dbReference>